<comment type="caution">
    <text evidence="2">The sequence shown here is derived from an EMBL/GenBank/DDBJ whole genome shotgun (WGS) entry which is preliminary data.</text>
</comment>
<dbReference type="EMBL" id="LKCN02000011">
    <property type="protein sequence ID" value="RCI10894.1"/>
    <property type="molecule type" value="Genomic_DNA"/>
</dbReference>
<dbReference type="AlphaFoldDB" id="A0A367L908"/>
<accession>A0A367L908</accession>
<evidence type="ECO:0000256" key="1">
    <source>
        <dbReference type="SAM" id="MobiDB-lite"/>
    </source>
</evidence>
<feature type="region of interest" description="Disordered" evidence="1">
    <location>
        <begin position="1"/>
        <end position="28"/>
    </location>
</feature>
<evidence type="ECO:0000313" key="3">
    <source>
        <dbReference type="Proteomes" id="UP000253664"/>
    </source>
</evidence>
<feature type="compositionally biased region" description="Polar residues" evidence="1">
    <location>
        <begin position="1"/>
        <end position="16"/>
    </location>
</feature>
<dbReference type="Proteomes" id="UP000253664">
    <property type="component" value="Unassembled WGS sequence"/>
</dbReference>
<feature type="non-terminal residue" evidence="2">
    <location>
        <position position="207"/>
    </location>
</feature>
<gene>
    <name evidence="2" type="ORF">L249_5220</name>
</gene>
<sequence>MAVTRSPTTALVSSSSRTREVADDPAACQVQPRVRDGERRERRLFRDGRERDKSCAVPQKIFPPFLRQCLCFVSLLRAATLISIFGLLSQRWMPGPSHLGGTVAPRGAPRTQASALKPLPTYYYKQAKNPYAIIPEDRISISSFFLSSVREKDASVTWRQSPPKHPGRACLEGMRLRDPREGQCLLLFSSSRVGSAAKLQPVSPAKP</sequence>
<evidence type="ECO:0000313" key="2">
    <source>
        <dbReference type="EMBL" id="RCI10894.1"/>
    </source>
</evidence>
<proteinExistence type="predicted"/>
<reference evidence="2 3" key="1">
    <citation type="journal article" date="2015" name="BMC Genomics">
        <title>Insights from the genome of Ophiocordyceps polyrhachis-furcata to pathogenicity and host specificity in insect fungi.</title>
        <authorList>
            <person name="Wichadakul D."/>
            <person name="Kobmoo N."/>
            <person name="Ingsriswang S."/>
            <person name="Tangphatsornruang S."/>
            <person name="Chantasingh D."/>
            <person name="Luangsa-ard J.J."/>
            <person name="Eurwilaichitr L."/>
        </authorList>
    </citation>
    <scope>NUCLEOTIDE SEQUENCE [LARGE SCALE GENOMIC DNA]</scope>
    <source>
        <strain evidence="2 3">BCC 54312</strain>
    </source>
</reference>
<name>A0A367L908_9HYPO</name>
<keyword evidence="3" id="KW-1185">Reference proteome</keyword>
<protein>
    <submittedName>
        <fullName evidence="2">Uncharacterized protein</fullName>
    </submittedName>
</protein>
<organism evidence="2 3">
    <name type="scientific">Ophiocordyceps polyrhachis-furcata BCC 54312</name>
    <dbReference type="NCBI Taxonomy" id="1330021"/>
    <lineage>
        <taxon>Eukaryota</taxon>
        <taxon>Fungi</taxon>
        <taxon>Dikarya</taxon>
        <taxon>Ascomycota</taxon>
        <taxon>Pezizomycotina</taxon>
        <taxon>Sordariomycetes</taxon>
        <taxon>Hypocreomycetidae</taxon>
        <taxon>Hypocreales</taxon>
        <taxon>Ophiocordycipitaceae</taxon>
        <taxon>Ophiocordyceps</taxon>
    </lineage>
</organism>